<dbReference type="AlphaFoldDB" id="A0AAW9RGT3"/>
<keyword evidence="4" id="KW-1185">Reference proteome</keyword>
<dbReference type="InterPro" id="IPR028098">
    <property type="entry name" value="Glyco_trans_4-like_N"/>
</dbReference>
<organism evidence="3 4">
    <name type="scientific">Elongatibacter sediminis</name>
    <dbReference type="NCBI Taxonomy" id="3119006"/>
    <lineage>
        <taxon>Bacteria</taxon>
        <taxon>Pseudomonadati</taxon>
        <taxon>Pseudomonadota</taxon>
        <taxon>Gammaproteobacteria</taxon>
        <taxon>Chromatiales</taxon>
        <taxon>Wenzhouxiangellaceae</taxon>
        <taxon>Elongatibacter</taxon>
    </lineage>
</organism>
<dbReference type="Pfam" id="PF13439">
    <property type="entry name" value="Glyco_transf_4"/>
    <property type="match status" value="1"/>
</dbReference>
<feature type="domain" description="Glycosyl transferase family 1" evidence="1">
    <location>
        <begin position="219"/>
        <end position="349"/>
    </location>
</feature>
<accession>A0AAW9RGT3</accession>
<dbReference type="EC" id="2.4.-.-" evidence="3"/>
<dbReference type="PANTHER" id="PTHR45947">
    <property type="entry name" value="SULFOQUINOVOSYL TRANSFERASE SQD2"/>
    <property type="match status" value="1"/>
</dbReference>
<gene>
    <name evidence="3" type="ORF">V3330_04635</name>
</gene>
<evidence type="ECO:0000313" key="4">
    <source>
        <dbReference type="Proteomes" id="UP001359886"/>
    </source>
</evidence>
<dbReference type="PANTHER" id="PTHR45947:SF3">
    <property type="entry name" value="SULFOQUINOVOSYL TRANSFERASE SQD2"/>
    <property type="match status" value="1"/>
</dbReference>
<evidence type="ECO:0000259" key="1">
    <source>
        <dbReference type="Pfam" id="PF00534"/>
    </source>
</evidence>
<dbReference type="InterPro" id="IPR050194">
    <property type="entry name" value="Glycosyltransferase_grp1"/>
</dbReference>
<comment type="caution">
    <text evidence="3">The sequence shown here is derived from an EMBL/GenBank/DDBJ whole genome shotgun (WGS) entry which is preliminary data.</text>
</comment>
<dbReference type="CDD" id="cd03801">
    <property type="entry name" value="GT4_PimA-like"/>
    <property type="match status" value="1"/>
</dbReference>
<keyword evidence="3" id="KW-0328">Glycosyltransferase</keyword>
<dbReference type="Proteomes" id="UP001359886">
    <property type="component" value="Unassembled WGS sequence"/>
</dbReference>
<dbReference type="Gene3D" id="3.40.50.2000">
    <property type="entry name" value="Glycogen Phosphorylase B"/>
    <property type="match status" value="2"/>
</dbReference>
<reference evidence="3 4" key="1">
    <citation type="submission" date="2024-02" db="EMBL/GenBank/DDBJ databases">
        <title>A novel Wenzhouxiangellaceae bacterium, isolated from coastal sediments.</title>
        <authorList>
            <person name="Du Z.-J."/>
            <person name="Ye Y.-Q."/>
            <person name="Zhang X.-Y."/>
        </authorList>
    </citation>
    <scope>NUCLEOTIDE SEQUENCE [LARGE SCALE GENOMIC DNA]</scope>
    <source>
        <strain evidence="3 4">CH-27</strain>
    </source>
</reference>
<dbReference type="EMBL" id="JAZHOG010000002">
    <property type="protein sequence ID" value="MEJ8566901.1"/>
    <property type="molecule type" value="Genomic_DNA"/>
</dbReference>
<sequence length="384" mass="43371">MGLAAKLDGYRRRAGYEWKQLRQRTAARKREAAFQSWLDALSAKPPEVLVGANFAAYGGVRHHIQAIQRYSSLNVDFAPPEYVLKTVGPHHLSHDFRQRFLDFPAKGIKVVHSHVFPWFIEWCREKQNQGIRWVHTYHLNYFPEHGRNGIEPWQEQINCTLVNVACQADIALSVSRWQRDYLLREHGIETSYLPNGVDIAACDRADSSRFVRKTGLIDFMLWVGRNDPVKDPIELVRLADRMPDQQFVMIGGGFAEGDPLGDWPETLPDNLSLLGSMSHSDVQDAIAASLAVIVTSKREGLPTLVMEGMAHGKPVIVPDEPGCTEVLGSGDTGLVYKLGDLDDLTEKACQARVDRSYGVEARKRVVSEYDWKKIAPRLDDLYLH</sequence>
<dbReference type="Pfam" id="PF00534">
    <property type="entry name" value="Glycos_transf_1"/>
    <property type="match status" value="1"/>
</dbReference>
<protein>
    <submittedName>
        <fullName evidence="3">Glycosyltransferase family 4 protein</fullName>
        <ecNumber evidence="3">2.4.-.-</ecNumber>
    </submittedName>
</protein>
<evidence type="ECO:0000259" key="2">
    <source>
        <dbReference type="Pfam" id="PF13439"/>
    </source>
</evidence>
<dbReference type="SUPFAM" id="SSF53756">
    <property type="entry name" value="UDP-Glycosyltransferase/glycogen phosphorylase"/>
    <property type="match status" value="1"/>
</dbReference>
<name>A0AAW9RGT3_9GAMM</name>
<proteinExistence type="predicted"/>
<keyword evidence="3" id="KW-0808">Transferase</keyword>
<dbReference type="RefSeq" id="WP_354694219.1">
    <property type="nucleotide sequence ID" value="NZ_JAZHOG010000002.1"/>
</dbReference>
<evidence type="ECO:0000313" key="3">
    <source>
        <dbReference type="EMBL" id="MEJ8566901.1"/>
    </source>
</evidence>
<feature type="domain" description="Glycosyltransferase subfamily 4-like N-terminal" evidence="2">
    <location>
        <begin position="103"/>
        <end position="199"/>
    </location>
</feature>
<dbReference type="InterPro" id="IPR001296">
    <property type="entry name" value="Glyco_trans_1"/>
</dbReference>
<dbReference type="GO" id="GO:0016758">
    <property type="term" value="F:hexosyltransferase activity"/>
    <property type="evidence" value="ECO:0007669"/>
    <property type="project" value="TreeGrafter"/>
</dbReference>